<comment type="caution">
    <text evidence="3">The sequence shown here is derived from an EMBL/GenBank/DDBJ whole genome shotgun (WGS) entry which is preliminary data.</text>
</comment>
<feature type="domain" description="VWFA" evidence="2">
    <location>
        <begin position="66"/>
        <end position="234"/>
    </location>
</feature>
<dbReference type="PROSITE" id="PS50234">
    <property type="entry name" value="VWFA"/>
    <property type="match status" value="1"/>
</dbReference>
<reference evidence="3" key="2">
    <citation type="submission" date="2021-12" db="EMBL/GenBank/DDBJ databases">
        <title>Resequencing data analysis of finger millet.</title>
        <authorList>
            <person name="Hatakeyama M."/>
            <person name="Aluri S."/>
            <person name="Balachadran M.T."/>
            <person name="Sivarajan S.R."/>
            <person name="Poveda L."/>
            <person name="Shimizu-Inatsugi R."/>
            <person name="Schlapbach R."/>
            <person name="Sreeman S.M."/>
            <person name="Shimizu K.K."/>
        </authorList>
    </citation>
    <scope>NUCLEOTIDE SEQUENCE</scope>
</reference>
<dbReference type="EMBL" id="BQKI01000002">
    <property type="protein sequence ID" value="GJM87683.1"/>
    <property type="molecule type" value="Genomic_DNA"/>
</dbReference>
<evidence type="ECO:0000313" key="3">
    <source>
        <dbReference type="EMBL" id="GJM87683.1"/>
    </source>
</evidence>
<dbReference type="Pfam" id="PF14624">
    <property type="entry name" value="Vwaint"/>
    <property type="match status" value="1"/>
</dbReference>
<dbReference type="Pfam" id="PF13519">
    <property type="entry name" value="VWA_2"/>
    <property type="match status" value="1"/>
</dbReference>
<evidence type="ECO:0000313" key="4">
    <source>
        <dbReference type="Proteomes" id="UP001054889"/>
    </source>
</evidence>
<dbReference type="InterPro" id="IPR051266">
    <property type="entry name" value="CLCR"/>
</dbReference>
<dbReference type="InterPro" id="IPR002035">
    <property type="entry name" value="VWF_A"/>
</dbReference>
<organism evidence="3 4">
    <name type="scientific">Eleusine coracana subsp. coracana</name>
    <dbReference type="NCBI Taxonomy" id="191504"/>
    <lineage>
        <taxon>Eukaryota</taxon>
        <taxon>Viridiplantae</taxon>
        <taxon>Streptophyta</taxon>
        <taxon>Embryophyta</taxon>
        <taxon>Tracheophyta</taxon>
        <taxon>Spermatophyta</taxon>
        <taxon>Magnoliopsida</taxon>
        <taxon>Liliopsida</taxon>
        <taxon>Poales</taxon>
        <taxon>Poaceae</taxon>
        <taxon>PACMAD clade</taxon>
        <taxon>Chloridoideae</taxon>
        <taxon>Cynodonteae</taxon>
        <taxon>Eleusininae</taxon>
        <taxon>Eleusine</taxon>
    </lineage>
</organism>
<protein>
    <recommendedName>
        <fullName evidence="2">VWFA domain-containing protein</fullName>
    </recommendedName>
</protein>
<reference evidence="3" key="1">
    <citation type="journal article" date="2018" name="DNA Res.">
        <title>Multiple hybrid de novo genome assembly of finger millet, an orphan allotetraploid crop.</title>
        <authorList>
            <person name="Hatakeyama M."/>
            <person name="Aluri S."/>
            <person name="Balachadran M.T."/>
            <person name="Sivarajan S.R."/>
            <person name="Patrignani A."/>
            <person name="Gruter S."/>
            <person name="Poveda L."/>
            <person name="Shimizu-Inatsugi R."/>
            <person name="Baeten J."/>
            <person name="Francoijs K.J."/>
            <person name="Nataraja K.N."/>
            <person name="Reddy Y.A.N."/>
            <person name="Phadnis S."/>
            <person name="Ravikumar R.L."/>
            <person name="Schlapbach R."/>
            <person name="Sreeman S.M."/>
            <person name="Shimizu K.K."/>
        </authorList>
    </citation>
    <scope>NUCLEOTIDE SEQUENCE</scope>
</reference>
<sequence length="532" mass="57111">MFKFNDDEKPIALALVTGRPALGLSNAGKASVKADHSKEAPLGATTISVLLAVHSSSSTMGRAPLDLVVVLDVSGSMRGSRMDQLKSALQFVLKKLSPMDRLCIVTISTKSDRLCVLRAMSNAAKSEIQGIMEGLVARGGTNIQAGLETGLQVLADRQYVNGRTANILLLCHGGQTHGDARKVSNPRNVPVYSLAFGPDAETMFLRDLAANGGTFNVVPEERNTAGMLAVFAQLMAGLQTVVVQDLHLILSRPTGPDDDLDKVVKVAPGDFNQETDSQSGTVTVKFGDLFSGEVRQVVVDLLLVEALGSDYEADMLEVGVSYRNAKGNTQKFSSQTLRVTRSGKSSSVVITTPKLVAENARRKHAESIGAARILADEGDLEEARDRLMDAQNELDDILDQAHPMAAMLRMELQQLLDRMESPEMYRAEGCAYALAAEKSHVLQRFASRGDIGGARFFATPRMDVYLEQAKKFADNPGAAVLTADEDAEEEVKANPMAAIADSLAFHIHAAVESLQAIEKIVTAAAMFSPQPC</sequence>
<evidence type="ECO:0000256" key="1">
    <source>
        <dbReference type="SAM" id="Coils"/>
    </source>
</evidence>
<dbReference type="InterPro" id="IPR036465">
    <property type="entry name" value="vWFA_dom_sf"/>
</dbReference>
<gene>
    <name evidence="3" type="primary">ga03661</name>
    <name evidence="3" type="ORF">PR202_ga03661</name>
</gene>
<keyword evidence="1" id="KW-0175">Coiled coil</keyword>
<dbReference type="PANTHER" id="PTHR10579">
    <property type="entry name" value="CALCIUM-ACTIVATED CHLORIDE CHANNEL REGULATOR"/>
    <property type="match status" value="1"/>
</dbReference>
<dbReference type="SUPFAM" id="SSF53300">
    <property type="entry name" value="vWA-like"/>
    <property type="match status" value="1"/>
</dbReference>
<evidence type="ECO:0000259" key="2">
    <source>
        <dbReference type="PROSITE" id="PS50234"/>
    </source>
</evidence>
<keyword evidence="4" id="KW-1185">Reference proteome</keyword>
<name>A0AAV5BPX5_ELECO</name>
<accession>A0AAV5BPX5</accession>
<dbReference type="InterPro" id="IPR032838">
    <property type="entry name" value="Vwaint_dom"/>
</dbReference>
<dbReference type="SMART" id="SM00327">
    <property type="entry name" value="VWA"/>
    <property type="match status" value="1"/>
</dbReference>
<feature type="coiled-coil region" evidence="1">
    <location>
        <begin position="373"/>
        <end position="400"/>
    </location>
</feature>
<proteinExistence type="predicted"/>
<dbReference type="Proteomes" id="UP001054889">
    <property type="component" value="Unassembled WGS sequence"/>
</dbReference>
<dbReference type="AlphaFoldDB" id="A0AAV5BPX5"/>
<dbReference type="Gene3D" id="3.40.50.410">
    <property type="entry name" value="von Willebrand factor, type A domain"/>
    <property type="match status" value="1"/>
</dbReference>
<dbReference type="PANTHER" id="PTHR10579:SF125">
    <property type="entry name" value="VWFA DOMAIN-CONTAINING PROTEIN"/>
    <property type="match status" value="1"/>
</dbReference>